<feature type="active site" description="Proton acceptor" evidence="1">
    <location>
        <position position="64"/>
    </location>
</feature>
<keyword evidence="3" id="KW-0067">ATP-binding</keyword>
<name>A0A1F7IH94_9BACT</name>
<dbReference type="STRING" id="1802055.A3A74_00840"/>
<accession>A0A1F7IH94</accession>
<dbReference type="InterPro" id="IPR033717">
    <property type="entry name" value="UDPK"/>
</dbReference>
<feature type="binding site" evidence="3">
    <location>
        <position position="71"/>
    </location>
    <ligand>
        <name>ATP</name>
        <dbReference type="ChEBI" id="CHEBI:30616"/>
    </ligand>
</feature>
<evidence type="ECO:0000256" key="4">
    <source>
        <dbReference type="PIRSR" id="PIRSR600829-4"/>
    </source>
</evidence>
<dbReference type="InterPro" id="IPR000829">
    <property type="entry name" value="DAGK"/>
</dbReference>
<keyword evidence="5" id="KW-0812">Transmembrane</keyword>
<dbReference type="GO" id="GO:0008654">
    <property type="term" value="P:phospholipid biosynthetic process"/>
    <property type="evidence" value="ECO:0007669"/>
    <property type="project" value="InterPro"/>
</dbReference>
<keyword evidence="3" id="KW-0547">Nucleotide-binding</keyword>
<comment type="caution">
    <text evidence="6">The sequence shown here is derived from an EMBL/GenBank/DDBJ whole genome shotgun (WGS) entry which is preliminary data.</text>
</comment>
<comment type="cofactor">
    <cofactor evidence="4">
        <name>Mg(2+)</name>
        <dbReference type="ChEBI" id="CHEBI:18420"/>
    </cofactor>
    <text evidence="4">Mn(2+), Zn(2+), Cd(2+) and Co(2+) support activity to lesser extents.</text>
</comment>
<dbReference type="GO" id="GO:0016020">
    <property type="term" value="C:membrane"/>
    <property type="evidence" value="ECO:0007669"/>
    <property type="project" value="InterPro"/>
</dbReference>
<evidence type="ECO:0000256" key="3">
    <source>
        <dbReference type="PIRSR" id="PIRSR600829-3"/>
    </source>
</evidence>
<dbReference type="GO" id="GO:0046872">
    <property type="term" value="F:metal ion binding"/>
    <property type="evidence" value="ECO:0007669"/>
    <property type="project" value="UniProtKB-KW"/>
</dbReference>
<proteinExistence type="predicted"/>
<dbReference type="CDD" id="cd14265">
    <property type="entry name" value="UDPK_IM_like"/>
    <property type="match status" value="1"/>
</dbReference>
<feature type="binding site" evidence="3">
    <location>
        <begin position="89"/>
        <end position="90"/>
    </location>
    <ligand>
        <name>ATP</name>
        <dbReference type="ChEBI" id="CHEBI:30616"/>
    </ligand>
</feature>
<dbReference type="EMBL" id="MGAF01000004">
    <property type="protein sequence ID" value="OGK42744.1"/>
    <property type="molecule type" value="Genomic_DNA"/>
</dbReference>
<keyword evidence="5" id="KW-1133">Transmembrane helix</keyword>
<feature type="binding site" evidence="2">
    <location>
        <position position="64"/>
    </location>
    <ligand>
        <name>substrate</name>
    </ligand>
</feature>
<organism evidence="6 7">
    <name type="scientific">Candidatus Roizmanbacteria bacterium RIFCSPLOWO2_01_FULL_35_13</name>
    <dbReference type="NCBI Taxonomy" id="1802055"/>
    <lineage>
        <taxon>Bacteria</taxon>
        <taxon>Candidatus Roizmaniibacteriota</taxon>
    </lineage>
</organism>
<evidence type="ECO:0000256" key="1">
    <source>
        <dbReference type="PIRSR" id="PIRSR600829-1"/>
    </source>
</evidence>
<keyword evidence="4" id="KW-0479">Metal-binding</keyword>
<dbReference type="PANTHER" id="PTHR34299">
    <property type="entry name" value="DIACYLGLYCEROL KINASE"/>
    <property type="match status" value="1"/>
</dbReference>
<protein>
    <recommendedName>
        <fullName evidence="8">Diacylglycerol kinase</fullName>
    </recommendedName>
</protein>
<keyword evidence="4" id="KW-0460">Magnesium</keyword>
<reference evidence="6 7" key="1">
    <citation type="journal article" date="2016" name="Nat. Commun.">
        <title>Thousands of microbial genomes shed light on interconnected biogeochemical processes in an aquifer system.</title>
        <authorList>
            <person name="Anantharaman K."/>
            <person name="Brown C.T."/>
            <person name="Hug L.A."/>
            <person name="Sharon I."/>
            <person name="Castelle C.J."/>
            <person name="Probst A.J."/>
            <person name="Thomas B.C."/>
            <person name="Singh A."/>
            <person name="Wilkins M.J."/>
            <person name="Karaoz U."/>
            <person name="Brodie E.L."/>
            <person name="Williams K.H."/>
            <person name="Hubbard S.S."/>
            <person name="Banfield J.F."/>
        </authorList>
    </citation>
    <scope>NUCLEOTIDE SEQUENCE [LARGE SCALE GENOMIC DNA]</scope>
</reference>
<dbReference type="Pfam" id="PF01219">
    <property type="entry name" value="DAGK_prokar"/>
    <property type="match status" value="1"/>
</dbReference>
<dbReference type="GO" id="GO:0005524">
    <property type="term" value="F:ATP binding"/>
    <property type="evidence" value="ECO:0007669"/>
    <property type="project" value="UniProtKB-KW"/>
</dbReference>
<keyword evidence="5" id="KW-0472">Membrane</keyword>
<evidence type="ECO:0000256" key="2">
    <source>
        <dbReference type="PIRSR" id="PIRSR600829-2"/>
    </source>
</evidence>
<feature type="transmembrane region" description="Helical" evidence="5">
    <location>
        <begin position="28"/>
        <end position="45"/>
    </location>
</feature>
<feature type="transmembrane region" description="Helical" evidence="5">
    <location>
        <begin position="51"/>
        <end position="70"/>
    </location>
</feature>
<feature type="binding site" evidence="4">
    <location>
        <position position="71"/>
    </location>
    <ligand>
        <name>a divalent metal cation</name>
        <dbReference type="ChEBI" id="CHEBI:60240"/>
    </ligand>
</feature>
<sequence>MIKKHVFTFQNALSGIIWTFKTQNNIRIHLFFSALALIGGFVLKISTLEFFVILVLIGGGLAIETLNTAIEEAIDAIHKDWSEEIKIAKDVSAGAMLIFALTALFIAGFIFIPKIFSLFTL</sequence>
<dbReference type="AlphaFoldDB" id="A0A1F7IH94"/>
<dbReference type="Gene3D" id="1.10.3830.10">
    <property type="entry name" value="Diacylglycerol kinase (DAGK) domain"/>
    <property type="match status" value="1"/>
</dbReference>
<dbReference type="Proteomes" id="UP000179270">
    <property type="component" value="Unassembled WGS sequence"/>
</dbReference>
<evidence type="ECO:0000313" key="6">
    <source>
        <dbReference type="EMBL" id="OGK42744.1"/>
    </source>
</evidence>
<dbReference type="PANTHER" id="PTHR34299:SF1">
    <property type="entry name" value="DIACYLGLYCEROL KINASE"/>
    <property type="match status" value="1"/>
</dbReference>
<dbReference type="GO" id="GO:0016301">
    <property type="term" value="F:kinase activity"/>
    <property type="evidence" value="ECO:0007669"/>
    <property type="project" value="InterPro"/>
</dbReference>
<gene>
    <name evidence="6" type="ORF">A3A74_00840</name>
</gene>
<evidence type="ECO:0008006" key="8">
    <source>
        <dbReference type="Google" id="ProtNLM"/>
    </source>
</evidence>
<evidence type="ECO:0000313" key="7">
    <source>
        <dbReference type="Proteomes" id="UP000179270"/>
    </source>
</evidence>
<evidence type="ECO:0000256" key="5">
    <source>
        <dbReference type="SAM" id="Phobius"/>
    </source>
</evidence>
<feature type="transmembrane region" description="Helical" evidence="5">
    <location>
        <begin position="91"/>
        <end position="112"/>
    </location>
</feature>